<dbReference type="EMBL" id="FNTH01000001">
    <property type="protein sequence ID" value="SEE18056.1"/>
    <property type="molecule type" value="Genomic_DNA"/>
</dbReference>
<evidence type="ECO:0000256" key="7">
    <source>
        <dbReference type="ARBA" id="ARBA00022430"/>
    </source>
</evidence>
<evidence type="ECO:0000256" key="9">
    <source>
        <dbReference type="ARBA" id="ARBA00023239"/>
    </source>
</evidence>
<keyword evidence="7" id="KW-0432">Leucine biosynthesis</keyword>
<evidence type="ECO:0000259" key="11">
    <source>
        <dbReference type="Pfam" id="PF00694"/>
    </source>
</evidence>
<dbReference type="InterPro" id="IPR000573">
    <property type="entry name" value="AconitaseA/IPMdHydase_ssu_swvl"/>
</dbReference>
<keyword evidence="9" id="KW-0456">Lyase</keyword>
<gene>
    <name evidence="12" type="ORF">SAMN05444164_7194</name>
</gene>
<evidence type="ECO:0000256" key="8">
    <source>
        <dbReference type="ARBA" id="ARBA00022605"/>
    </source>
</evidence>
<evidence type="ECO:0000256" key="6">
    <source>
        <dbReference type="ARBA" id="ARBA00011998"/>
    </source>
</evidence>
<keyword evidence="10" id="KW-0100">Branched-chain amino acid biosynthesis</keyword>
<name>A0A1H5GQV2_9BRAD</name>
<dbReference type="CDD" id="cd01577">
    <property type="entry name" value="IPMI_Swivel"/>
    <property type="match status" value="1"/>
</dbReference>
<evidence type="ECO:0000256" key="10">
    <source>
        <dbReference type="ARBA" id="ARBA00023304"/>
    </source>
</evidence>
<dbReference type="GO" id="GO:0003861">
    <property type="term" value="F:3-isopropylmalate dehydratase activity"/>
    <property type="evidence" value="ECO:0007669"/>
    <property type="project" value="UniProtKB-EC"/>
</dbReference>
<dbReference type="SUPFAM" id="SSF52016">
    <property type="entry name" value="LeuD/IlvD-like"/>
    <property type="match status" value="1"/>
</dbReference>
<comment type="subunit">
    <text evidence="5">Heterodimer of LeuC and LeuD.</text>
</comment>
<sequence>MPKPFDKLTATAAPIMRANIDTDVIIRIERLVGNSIRGTLGKWAFGSLRYLADGSENPDFILNREPYRDAEILVTGPNFGCGSSREGAVWSLQERGIRAIIGSGFGDIFFANCFQNGILPVIVDKAVVDSLAADIAATQGAGKVSIDLEAQTIVSPSGARHSFEIDPRRREGLLKGLDEVALTLQRDDEIHAFQASDRMARPWIHFQRTPASRTPVSRTSA</sequence>
<dbReference type="OrthoDB" id="9777465at2"/>
<comment type="similarity">
    <text evidence="4">Belongs to the LeuD family. LeuD type 1 subfamily.</text>
</comment>
<evidence type="ECO:0000313" key="12">
    <source>
        <dbReference type="EMBL" id="SEE18056.1"/>
    </source>
</evidence>
<dbReference type="AlphaFoldDB" id="A0A1H5GQV2"/>
<feature type="domain" description="Aconitase A/isopropylmalate dehydratase small subunit swivel" evidence="11">
    <location>
        <begin position="5"/>
        <end position="123"/>
    </location>
</feature>
<comment type="catalytic activity">
    <reaction evidence="1">
        <text>(2R,3S)-3-isopropylmalate = (2S)-2-isopropylmalate</text>
        <dbReference type="Rhea" id="RHEA:32287"/>
        <dbReference type="ChEBI" id="CHEBI:1178"/>
        <dbReference type="ChEBI" id="CHEBI:35121"/>
        <dbReference type="EC" id="4.2.1.33"/>
    </reaction>
</comment>
<dbReference type="UniPathway" id="UPA00048">
    <property type="reaction ID" value="UER00071"/>
</dbReference>
<reference evidence="12 13" key="1">
    <citation type="submission" date="2016-10" db="EMBL/GenBank/DDBJ databases">
        <authorList>
            <person name="de Groot N.N."/>
        </authorList>
    </citation>
    <scope>NUCLEOTIDE SEQUENCE [LARGE SCALE GENOMIC DNA]</scope>
    <source>
        <strain evidence="12 13">MT12</strain>
    </source>
</reference>
<dbReference type="InterPro" id="IPR004431">
    <property type="entry name" value="3-IsopropMal_deHydase_ssu"/>
</dbReference>
<dbReference type="NCBIfam" id="NF002458">
    <property type="entry name" value="PRK01641.1"/>
    <property type="match status" value="1"/>
</dbReference>
<protein>
    <recommendedName>
        <fullName evidence="6">3-isopropylmalate dehydratase</fullName>
        <ecNumber evidence="6">4.2.1.33</ecNumber>
    </recommendedName>
</protein>
<evidence type="ECO:0000256" key="2">
    <source>
        <dbReference type="ARBA" id="ARBA00002695"/>
    </source>
</evidence>
<dbReference type="RefSeq" id="WP_092124437.1">
    <property type="nucleotide sequence ID" value="NZ_FNTH01000001.1"/>
</dbReference>
<keyword evidence="8" id="KW-0028">Amino-acid biosynthesis</keyword>
<dbReference type="Proteomes" id="UP000198992">
    <property type="component" value="Unassembled WGS sequence"/>
</dbReference>
<evidence type="ECO:0000256" key="3">
    <source>
        <dbReference type="ARBA" id="ARBA00004729"/>
    </source>
</evidence>
<proteinExistence type="inferred from homology"/>
<dbReference type="Pfam" id="PF00694">
    <property type="entry name" value="Aconitase_C"/>
    <property type="match status" value="1"/>
</dbReference>
<organism evidence="12 13">
    <name type="scientific">Bradyrhizobium erythrophlei</name>
    <dbReference type="NCBI Taxonomy" id="1437360"/>
    <lineage>
        <taxon>Bacteria</taxon>
        <taxon>Pseudomonadati</taxon>
        <taxon>Pseudomonadota</taxon>
        <taxon>Alphaproteobacteria</taxon>
        <taxon>Hyphomicrobiales</taxon>
        <taxon>Nitrobacteraceae</taxon>
        <taxon>Bradyrhizobium</taxon>
    </lineage>
</organism>
<dbReference type="InterPro" id="IPR015928">
    <property type="entry name" value="Aconitase/3IPM_dehydase_swvl"/>
</dbReference>
<evidence type="ECO:0000256" key="5">
    <source>
        <dbReference type="ARBA" id="ARBA00011271"/>
    </source>
</evidence>
<dbReference type="PANTHER" id="PTHR43345">
    <property type="entry name" value="3-ISOPROPYLMALATE DEHYDRATASE SMALL SUBUNIT 2-RELATED-RELATED"/>
    <property type="match status" value="1"/>
</dbReference>
<dbReference type="EC" id="4.2.1.33" evidence="6"/>
<dbReference type="GO" id="GO:0009316">
    <property type="term" value="C:3-isopropylmalate dehydratase complex"/>
    <property type="evidence" value="ECO:0007669"/>
    <property type="project" value="InterPro"/>
</dbReference>
<dbReference type="NCBIfam" id="TIGR00171">
    <property type="entry name" value="leuD"/>
    <property type="match status" value="1"/>
</dbReference>
<dbReference type="GO" id="GO:0009098">
    <property type="term" value="P:L-leucine biosynthetic process"/>
    <property type="evidence" value="ECO:0007669"/>
    <property type="project" value="UniProtKB-UniPathway"/>
</dbReference>
<evidence type="ECO:0000256" key="1">
    <source>
        <dbReference type="ARBA" id="ARBA00000491"/>
    </source>
</evidence>
<accession>A0A1H5GQV2</accession>
<evidence type="ECO:0000256" key="4">
    <source>
        <dbReference type="ARBA" id="ARBA00009845"/>
    </source>
</evidence>
<comment type="pathway">
    <text evidence="3">Amino-acid biosynthesis; L-leucine biosynthesis; L-leucine from 3-methyl-2-oxobutanoate: step 2/4.</text>
</comment>
<dbReference type="InterPro" id="IPR050075">
    <property type="entry name" value="LeuD"/>
</dbReference>
<dbReference type="InterPro" id="IPR033940">
    <property type="entry name" value="IPMI_Swivel"/>
</dbReference>
<comment type="function">
    <text evidence="2">Catalyzes the isomerization between 2-isopropylmalate and 3-isopropylmalate, via the formation of 2-isopropylmaleate.</text>
</comment>
<evidence type="ECO:0000313" key="13">
    <source>
        <dbReference type="Proteomes" id="UP000198992"/>
    </source>
</evidence>
<dbReference type="PANTHER" id="PTHR43345:SF5">
    <property type="entry name" value="3-ISOPROPYLMALATE DEHYDRATASE SMALL SUBUNIT"/>
    <property type="match status" value="1"/>
</dbReference>
<dbReference type="Gene3D" id="3.20.19.10">
    <property type="entry name" value="Aconitase, domain 4"/>
    <property type="match status" value="1"/>
</dbReference>